<keyword evidence="3" id="KW-1185">Reference proteome</keyword>
<reference evidence="2" key="1">
    <citation type="submission" date="2022-01" db="EMBL/GenBank/DDBJ databases">
        <authorList>
            <person name="King R."/>
        </authorList>
    </citation>
    <scope>NUCLEOTIDE SEQUENCE</scope>
</reference>
<protein>
    <submittedName>
        <fullName evidence="2">Uncharacterized protein</fullName>
    </submittedName>
</protein>
<evidence type="ECO:0000256" key="1">
    <source>
        <dbReference type="SAM" id="SignalP"/>
    </source>
</evidence>
<feature type="signal peptide" evidence="1">
    <location>
        <begin position="1"/>
        <end position="24"/>
    </location>
</feature>
<evidence type="ECO:0000313" key="2">
    <source>
        <dbReference type="EMBL" id="CAG9802298.1"/>
    </source>
</evidence>
<sequence>MNESKARFFIQFLSVTFCCSYVSCKLDTSDKCPVILQKNENFEIEELFHKWNVLKLILHYEGRTPVNEYRKDVELFYFKIKGLDDKKKTIVKNGKSFKFVSLEYVSSGASFNNTRNYKFNISVENNAVWKGDAITIQVLYVQRNLSILMFCDSDRLYSVILTVLEPPYSQINYKFADETFENLSLNVWLTKDLSFANIINGNHIIAYVCVWIVMKLINDLQTMK</sequence>
<proteinExistence type="predicted"/>
<dbReference type="OrthoDB" id="10539663at2759"/>
<dbReference type="AlphaFoldDB" id="A0A9N9WQV6"/>
<dbReference type="Proteomes" id="UP001153620">
    <property type="component" value="Chromosome 2"/>
</dbReference>
<evidence type="ECO:0000313" key="3">
    <source>
        <dbReference type="Proteomes" id="UP001153620"/>
    </source>
</evidence>
<reference evidence="2" key="2">
    <citation type="submission" date="2022-10" db="EMBL/GenBank/DDBJ databases">
        <authorList>
            <consortium name="ENA_rothamsted_submissions"/>
            <consortium name="culmorum"/>
            <person name="King R."/>
        </authorList>
    </citation>
    <scope>NUCLEOTIDE SEQUENCE</scope>
</reference>
<keyword evidence="1" id="KW-0732">Signal</keyword>
<gene>
    <name evidence="2" type="ORF">CHIRRI_LOCUS5210</name>
</gene>
<organism evidence="2 3">
    <name type="scientific">Chironomus riparius</name>
    <dbReference type="NCBI Taxonomy" id="315576"/>
    <lineage>
        <taxon>Eukaryota</taxon>
        <taxon>Metazoa</taxon>
        <taxon>Ecdysozoa</taxon>
        <taxon>Arthropoda</taxon>
        <taxon>Hexapoda</taxon>
        <taxon>Insecta</taxon>
        <taxon>Pterygota</taxon>
        <taxon>Neoptera</taxon>
        <taxon>Endopterygota</taxon>
        <taxon>Diptera</taxon>
        <taxon>Nematocera</taxon>
        <taxon>Chironomoidea</taxon>
        <taxon>Chironomidae</taxon>
        <taxon>Chironominae</taxon>
        <taxon>Chironomus</taxon>
    </lineage>
</organism>
<dbReference type="EMBL" id="OU895878">
    <property type="protein sequence ID" value="CAG9802298.1"/>
    <property type="molecule type" value="Genomic_DNA"/>
</dbReference>
<name>A0A9N9WQV6_9DIPT</name>
<feature type="chain" id="PRO_5040300634" evidence="1">
    <location>
        <begin position="25"/>
        <end position="224"/>
    </location>
</feature>
<accession>A0A9N9WQV6</accession>